<accession>A0AAV1D086</accession>
<dbReference type="CDD" id="cd02674">
    <property type="entry name" value="Peptidase_C19R"/>
    <property type="match status" value="1"/>
</dbReference>
<evidence type="ECO:0000313" key="7">
    <source>
        <dbReference type="Proteomes" id="UP001161247"/>
    </source>
</evidence>
<dbReference type="InterPro" id="IPR018200">
    <property type="entry name" value="USP_CS"/>
</dbReference>
<dbReference type="EMBL" id="OX459120">
    <property type="protein sequence ID" value="CAI9100996.1"/>
    <property type="molecule type" value="Genomic_DNA"/>
</dbReference>
<organism evidence="6 7">
    <name type="scientific">Oldenlandia corymbosa var. corymbosa</name>
    <dbReference type="NCBI Taxonomy" id="529605"/>
    <lineage>
        <taxon>Eukaryota</taxon>
        <taxon>Viridiplantae</taxon>
        <taxon>Streptophyta</taxon>
        <taxon>Embryophyta</taxon>
        <taxon>Tracheophyta</taxon>
        <taxon>Spermatophyta</taxon>
        <taxon>Magnoliopsida</taxon>
        <taxon>eudicotyledons</taxon>
        <taxon>Gunneridae</taxon>
        <taxon>Pentapetalae</taxon>
        <taxon>asterids</taxon>
        <taxon>lamiids</taxon>
        <taxon>Gentianales</taxon>
        <taxon>Rubiaceae</taxon>
        <taxon>Rubioideae</taxon>
        <taxon>Spermacoceae</taxon>
        <taxon>Hedyotis-Oldenlandia complex</taxon>
        <taxon>Oldenlandia</taxon>
    </lineage>
</organism>
<proteinExistence type="inferred from homology"/>
<reference evidence="6" key="1">
    <citation type="submission" date="2023-03" db="EMBL/GenBank/DDBJ databases">
        <authorList>
            <person name="Julca I."/>
        </authorList>
    </citation>
    <scope>NUCLEOTIDE SEQUENCE</scope>
</reference>
<dbReference type="Gene3D" id="3.10.20.90">
    <property type="entry name" value="Phosphatidylinositol 3-kinase Catalytic Subunit, Chain A, domain 1"/>
    <property type="match status" value="1"/>
</dbReference>
<keyword evidence="3" id="KW-0645">Protease</keyword>
<dbReference type="GO" id="GO:0016579">
    <property type="term" value="P:protein deubiquitination"/>
    <property type="evidence" value="ECO:0007669"/>
    <property type="project" value="InterPro"/>
</dbReference>
<evidence type="ECO:0000259" key="5">
    <source>
        <dbReference type="PROSITE" id="PS51283"/>
    </source>
</evidence>
<dbReference type="Proteomes" id="UP001161247">
    <property type="component" value="Chromosome 3"/>
</dbReference>
<keyword evidence="3" id="KW-0788">Thiol protease</keyword>
<comment type="similarity">
    <text evidence="1 3">Belongs to the peptidase C19 family.</text>
</comment>
<dbReference type="PROSITE" id="PS51283">
    <property type="entry name" value="DUSP"/>
    <property type="match status" value="1"/>
</dbReference>
<dbReference type="PANTHER" id="PTHR21646:SF46">
    <property type="entry name" value="UBIQUITIN CARBOXYL-TERMINAL HYDROLASE"/>
    <property type="match status" value="1"/>
</dbReference>
<keyword evidence="7" id="KW-1185">Reference proteome</keyword>
<dbReference type="InterPro" id="IPR006615">
    <property type="entry name" value="Pept_C19_DUSP"/>
</dbReference>
<dbReference type="PROSITE" id="PS00973">
    <property type="entry name" value="USP_2"/>
    <property type="match status" value="1"/>
</dbReference>
<evidence type="ECO:0000256" key="1">
    <source>
        <dbReference type="ARBA" id="ARBA00009085"/>
    </source>
</evidence>
<dbReference type="Pfam" id="PF00443">
    <property type="entry name" value="UCH"/>
    <property type="match status" value="1"/>
</dbReference>
<dbReference type="Gene3D" id="3.30.2230.10">
    <property type="entry name" value="DUSP-like"/>
    <property type="match status" value="1"/>
</dbReference>
<keyword evidence="3" id="KW-0833">Ubl conjugation pathway</keyword>
<dbReference type="AlphaFoldDB" id="A0AAV1D086"/>
<evidence type="ECO:0000313" key="6">
    <source>
        <dbReference type="EMBL" id="CAI9100996.1"/>
    </source>
</evidence>
<dbReference type="InterPro" id="IPR035927">
    <property type="entry name" value="DUSP-like_sf"/>
</dbReference>
<dbReference type="PANTHER" id="PTHR21646">
    <property type="entry name" value="UBIQUITIN CARBOXYL-TERMINAL HYDROLASE"/>
    <property type="match status" value="1"/>
</dbReference>
<dbReference type="PROSITE" id="PS50235">
    <property type="entry name" value="USP_3"/>
    <property type="match status" value="1"/>
</dbReference>
<dbReference type="SMART" id="SM00695">
    <property type="entry name" value="DUSP"/>
    <property type="match status" value="1"/>
</dbReference>
<dbReference type="InterPro" id="IPR050185">
    <property type="entry name" value="Ub_carboxyl-term_hydrolase"/>
</dbReference>
<evidence type="ECO:0000259" key="4">
    <source>
        <dbReference type="PROSITE" id="PS50235"/>
    </source>
</evidence>
<name>A0AAV1D086_OLDCO</name>
<sequence length="862" mass="98302">MTSGFMLENQTIEFPTTPEEERRIIKELSRKADSEVREGSTYYVLSTKWYLNWKKYTEQPVGLWPSSSPGPIDNSDIIVSDQSSNAEDPQLRGTLLERRDYVLLSEEAWGRLYSWYEGGPVIARKMIAVGDSKQLVVEMFPLCLRLIDSRDDSECLVRLSKKASLGELYEVVCRLKGVDPGKARIVDYFNKWKQSVLVALNGRTLEDSDLIMNQHILLEVHNDDDRSWPYSFGTGSIGNTLSRILFGGDVKDEYDSIFRSVRKPIKRGTAGLQNLGNTCFMDSALQCLVHTPPISDYFLKDYTDEINQENPLGTNGNLALAFGELLRDLWSCEEPAVAPRMFKGILGRFAPQFSGYNQHDSQELLAFLLDGLHEDLNRIKQKPYIEAKDYDGRPDEEVADELWRYHKARNDSIIVDVFQGQYKSTLVCPICNKISYTFDPFMYLSLPLPSTATRDMTVTVFHGDGSGLPAPYTITVLKQGCCKDLIQALGTACDLRTDEYLLLAEVFLHKIHRYFEDPAEELATIVDSDRIVAYRLPKRASDLTRLEITHRLLQKSYAFYGPHGKDLTPLVTFLEDPESDSDIDVAVNRVLAPFRREGFSCAIDNGVLGIKSSPPFSLTNDRQIARDTVGRFVGISLDWNERDCELYDADSLKDLPEVQNTGPALKKPKQEEAISLFSCLDAFLEEEPLGPDDMWYCPNCKEHRQATKKLDLWRLPEVLVFHLKRFSYSRWLKNKLETLVDFPIRNLDLSDYVKGRDSGERSNVYELYAVSNHSGRLGGGHYTANCRLIEGRGWYEFNDHLVSSIKEKEIKTSEAYVLFYRRKTSNASKGTTQQHKGRRVKKDGRVKKRLKKYLGVKLGSLF</sequence>
<keyword evidence="3" id="KW-0378">Hydrolase</keyword>
<dbReference type="SUPFAM" id="SSF54001">
    <property type="entry name" value="Cysteine proteinases"/>
    <property type="match status" value="1"/>
</dbReference>
<evidence type="ECO:0000256" key="3">
    <source>
        <dbReference type="RuleBase" id="RU366025"/>
    </source>
</evidence>
<comment type="catalytic activity">
    <reaction evidence="3">
        <text>Thiol-dependent hydrolysis of ester, thioester, amide, peptide and isopeptide bonds formed by the C-terminal Gly of ubiquitin (a 76-residue protein attached to proteins as an intracellular targeting signal).</text>
        <dbReference type="EC" id="3.4.19.12"/>
    </reaction>
</comment>
<gene>
    <name evidence="6" type="ORF">OLC1_LOCUS10688</name>
</gene>
<dbReference type="InterPro" id="IPR001394">
    <property type="entry name" value="Peptidase_C19_UCH"/>
</dbReference>
<dbReference type="InterPro" id="IPR028889">
    <property type="entry name" value="USP"/>
</dbReference>
<dbReference type="EC" id="3.4.19.12" evidence="3"/>
<protein>
    <recommendedName>
        <fullName evidence="3">Ubiquitin carboxyl-terminal hydrolase</fullName>
        <ecNumber evidence="3">3.4.19.12</ecNumber>
    </recommendedName>
</protein>
<dbReference type="Pfam" id="PF06337">
    <property type="entry name" value="DUSP"/>
    <property type="match status" value="1"/>
</dbReference>
<dbReference type="Gene3D" id="3.90.70.10">
    <property type="entry name" value="Cysteine proteinases"/>
    <property type="match status" value="2"/>
</dbReference>
<dbReference type="GO" id="GO:0006508">
    <property type="term" value="P:proteolysis"/>
    <property type="evidence" value="ECO:0007669"/>
    <property type="project" value="UniProtKB-KW"/>
</dbReference>
<dbReference type="PROSITE" id="PS00972">
    <property type="entry name" value="USP_1"/>
    <property type="match status" value="1"/>
</dbReference>
<dbReference type="GO" id="GO:0004843">
    <property type="term" value="F:cysteine-type deubiquitinase activity"/>
    <property type="evidence" value="ECO:0007669"/>
    <property type="project" value="UniProtKB-UniRule"/>
</dbReference>
<evidence type="ECO:0000256" key="2">
    <source>
        <dbReference type="ARBA" id="ARBA00037450"/>
    </source>
</evidence>
<dbReference type="InterPro" id="IPR038765">
    <property type="entry name" value="Papain-like_cys_pep_sf"/>
</dbReference>
<comment type="function">
    <text evidence="2 3">Recognizes and hydrolyzes the peptide bond at the C-terminal Gly of ubiquitin. Involved in the processing of poly-ubiquitin precursors as well as that of ubiquitinated proteins.</text>
</comment>
<feature type="domain" description="USP" evidence="4">
    <location>
        <begin position="270"/>
        <end position="823"/>
    </location>
</feature>
<dbReference type="SUPFAM" id="SSF143791">
    <property type="entry name" value="DUSP-like"/>
    <property type="match status" value="1"/>
</dbReference>
<feature type="domain" description="DUSP" evidence="5">
    <location>
        <begin position="16"/>
        <end position="127"/>
    </location>
</feature>